<comment type="caution">
    <text evidence="1">The sequence shown here is derived from an EMBL/GenBank/DDBJ whole genome shotgun (WGS) entry which is preliminary data.</text>
</comment>
<dbReference type="EMBL" id="AVOT02000022">
    <property type="protein sequence ID" value="MBW0460504.1"/>
    <property type="molecule type" value="Genomic_DNA"/>
</dbReference>
<gene>
    <name evidence="1" type="ORF">O181_000219</name>
</gene>
<dbReference type="Proteomes" id="UP000765509">
    <property type="component" value="Unassembled WGS sequence"/>
</dbReference>
<proteinExistence type="predicted"/>
<organism evidence="1 2">
    <name type="scientific">Austropuccinia psidii MF-1</name>
    <dbReference type="NCBI Taxonomy" id="1389203"/>
    <lineage>
        <taxon>Eukaryota</taxon>
        <taxon>Fungi</taxon>
        <taxon>Dikarya</taxon>
        <taxon>Basidiomycota</taxon>
        <taxon>Pucciniomycotina</taxon>
        <taxon>Pucciniomycetes</taxon>
        <taxon>Pucciniales</taxon>
        <taxon>Sphaerophragmiaceae</taxon>
        <taxon>Austropuccinia</taxon>
    </lineage>
</organism>
<dbReference type="OrthoDB" id="3268967at2759"/>
<dbReference type="AlphaFoldDB" id="A0A9Q3B866"/>
<keyword evidence="2" id="KW-1185">Reference proteome</keyword>
<accession>A0A9Q3B866</accession>
<sequence>MIRRFCAYALEFKASDGFIPGWCTLIPALELEYNTSIHYPTGKTSSILKKRWNPKIPGDTLRKDLVDINKTSSSFELLVDKVRHHENQSMTYSFEYAKKSGIKVIRPLNSD</sequence>
<evidence type="ECO:0000313" key="1">
    <source>
        <dbReference type="EMBL" id="MBW0460504.1"/>
    </source>
</evidence>
<reference evidence="1" key="1">
    <citation type="submission" date="2021-03" db="EMBL/GenBank/DDBJ databases">
        <title>Draft genome sequence of rust myrtle Austropuccinia psidii MF-1, a brazilian biotype.</title>
        <authorList>
            <person name="Quecine M.C."/>
            <person name="Pachon D.M.R."/>
            <person name="Bonatelli M.L."/>
            <person name="Correr F.H."/>
            <person name="Franceschini L.M."/>
            <person name="Leite T.F."/>
            <person name="Margarido G.R.A."/>
            <person name="Almeida C.A."/>
            <person name="Ferrarezi J.A."/>
            <person name="Labate C.A."/>
        </authorList>
    </citation>
    <scope>NUCLEOTIDE SEQUENCE</scope>
    <source>
        <strain evidence="1">MF-1</strain>
    </source>
</reference>
<name>A0A9Q3B866_9BASI</name>
<evidence type="ECO:0000313" key="2">
    <source>
        <dbReference type="Proteomes" id="UP000765509"/>
    </source>
</evidence>
<protein>
    <submittedName>
        <fullName evidence="1">Uncharacterized protein</fullName>
    </submittedName>
</protein>